<sequence>MRGLLAPALKLAVFAVVTILLTGLLAVTITGVSLGPERTYVAQFRDVLGLNEGDDVRMSGVRVGTVREIEAVDPRYAEVRFSIEDGRAVAADATAAVRYRNLIGQRYVAIDSAAPAPGEELPDGGTIPVERTTPALNLTELLGGFRPLFAALDPEQVNRLAEHVVAVLQGEGGTIDGVLAHTASLTATLAERDAVVGRVIDKLNAVLDTVNARDGELATLLDETQALVSGLAEQRRPIGDAVAAMGELADGTGDLLAHARAPLREGIANLGALSANLADAEPLVEHFLRTLPGKAATLTRVVSYGSWLNFYLCGVSGTVGVRALDVELPILPLPATSAAPRCGS</sequence>
<dbReference type="EMBL" id="FOWW01000004">
    <property type="protein sequence ID" value="SFQ04920.1"/>
    <property type="molecule type" value="Genomic_DNA"/>
</dbReference>
<dbReference type="PANTHER" id="PTHR33371:SF17">
    <property type="entry name" value="MCE-FAMILY PROTEIN MCE1B"/>
    <property type="match status" value="1"/>
</dbReference>
<proteinExistence type="predicted"/>
<gene>
    <name evidence="3" type="ORF">SAMN05421810_104304</name>
</gene>
<dbReference type="NCBIfam" id="TIGR00996">
    <property type="entry name" value="Mtu_fam_mce"/>
    <property type="match status" value="1"/>
</dbReference>
<dbReference type="Pfam" id="PF02470">
    <property type="entry name" value="MlaD"/>
    <property type="match status" value="1"/>
</dbReference>
<dbReference type="GO" id="GO:0051701">
    <property type="term" value="P:biological process involved in interaction with host"/>
    <property type="evidence" value="ECO:0007669"/>
    <property type="project" value="TreeGrafter"/>
</dbReference>
<reference evidence="4" key="1">
    <citation type="submission" date="2016-10" db="EMBL/GenBank/DDBJ databases">
        <authorList>
            <person name="Varghese N."/>
            <person name="Submissions S."/>
        </authorList>
    </citation>
    <scope>NUCLEOTIDE SEQUENCE [LARGE SCALE GENOMIC DNA]</scope>
    <source>
        <strain evidence="4">CGMCC 4.5579</strain>
    </source>
</reference>
<dbReference type="RefSeq" id="WP_092530679.1">
    <property type="nucleotide sequence ID" value="NZ_FOWW01000004.1"/>
</dbReference>
<dbReference type="InterPro" id="IPR003399">
    <property type="entry name" value="Mce/MlaD"/>
</dbReference>
<organism evidence="3 4">
    <name type="scientific">Amycolatopsis arida</name>
    <dbReference type="NCBI Taxonomy" id="587909"/>
    <lineage>
        <taxon>Bacteria</taxon>
        <taxon>Bacillati</taxon>
        <taxon>Actinomycetota</taxon>
        <taxon>Actinomycetes</taxon>
        <taxon>Pseudonocardiales</taxon>
        <taxon>Pseudonocardiaceae</taxon>
        <taxon>Amycolatopsis</taxon>
    </lineage>
</organism>
<dbReference type="PANTHER" id="PTHR33371">
    <property type="entry name" value="INTERMEMBRANE PHOSPHOLIPID TRANSPORT SYSTEM BINDING PROTEIN MLAD-RELATED"/>
    <property type="match status" value="1"/>
</dbReference>
<accession>A0A1I5VBT4</accession>
<name>A0A1I5VBT4_9PSEU</name>
<dbReference type="Proteomes" id="UP000198727">
    <property type="component" value="Unassembled WGS sequence"/>
</dbReference>
<dbReference type="Pfam" id="PF11887">
    <property type="entry name" value="Mce4_CUP1"/>
    <property type="match status" value="1"/>
</dbReference>
<feature type="domain" description="Mammalian cell entry C-terminal" evidence="2">
    <location>
        <begin position="119"/>
        <end position="292"/>
    </location>
</feature>
<keyword evidence="4" id="KW-1185">Reference proteome</keyword>
<dbReference type="InterPro" id="IPR052336">
    <property type="entry name" value="MlaD_Phospholipid_Transporter"/>
</dbReference>
<feature type="domain" description="Mce/MlaD" evidence="1">
    <location>
        <begin position="38"/>
        <end position="112"/>
    </location>
</feature>
<evidence type="ECO:0000259" key="1">
    <source>
        <dbReference type="Pfam" id="PF02470"/>
    </source>
</evidence>
<dbReference type="InterPro" id="IPR005693">
    <property type="entry name" value="Mce"/>
</dbReference>
<evidence type="ECO:0000313" key="4">
    <source>
        <dbReference type="Proteomes" id="UP000198727"/>
    </source>
</evidence>
<dbReference type="GO" id="GO:0005576">
    <property type="term" value="C:extracellular region"/>
    <property type="evidence" value="ECO:0007669"/>
    <property type="project" value="TreeGrafter"/>
</dbReference>
<evidence type="ECO:0000313" key="3">
    <source>
        <dbReference type="EMBL" id="SFQ04920.1"/>
    </source>
</evidence>
<evidence type="ECO:0000259" key="2">
    <source>
        <dbReference type="Pfam" id="PF11887"/>
    </source>
</evidence>
<dbReference type="AlphaFoldDB" id="A0A1I5VBT4"/>
<protein>
    <submittedName>
        <fullName evidence="3">Phospholipid/cholesterol/gamma-HCH transport system substrate-binding protein</fullName>
    </submittedName>
</protein>
<dbReference type="OrthoDB" id="338143at2"/>
<dbReference type="STRING" id="587909.SAMN05421810_104304"/>
<dbReference type="InterPro" id="IPR024516">
    <property type="entry name" value="Mce_C"/>
</dbReference>